<keyword evidence="4" id="KW-0007">Acetylation</keyword>
<dbReference type="FunFam" id="3.40.50.300:FF:000104">
    <property type="entry name" value="ATP-binding cassette sub-family F member 3"/>
    <property type="match status" value="1"/>
</dbReference>
<proteinExistence type="inferred from homology"/>
<dbReference type="PROSITE" id="PS00211">
    <property type="entry name" value="ABC_TRANSPORTER_1"/>
    <property type="match status" value="2"/>
</dbReference>
<feature type="domain" description="ABC transporter" evidence="7">
    <location>
        <begin position="507"/>
        <end position="719"/>
    </location>
</feature>
<dbReference type="SUPFAM" id="SSF52540">
    <property type="entry name" value="P-loop containing nucleoside triphosphate hydrolases"/>
    <property type="match status" value="2"/>
</dbReference>
<organism evidence="8 9">
    <name type="scientific">Musa balbisiana</name>
    <name type="common">Banana</name>
    <dbReference type="NCBI Taxonomy" id="52838"/>
    <lineage>
        <taxon>Eukaryota</taxon>
        <taxon>Viridiplantae</taxon>
        <taxon>Streptophyta</taxon>
        <taxon>Embryophyta</taxon>
        <taxon>Tracheophyta</taxon>
        <taxon>Spermatophyta</taxon>
        <taxon>Magnoliopsida</taxon>
        <taxon>Liliopsida</taxon>
        <taxon>Zingiberales</taxon>
        <taxon>Musaceae</taxon>
        <taxon>Musa</taxon>
    </lineage>
</organism>
<evidence type="ECO:0000256" key="5">
    <source>
        <dbReference type="ARBA" id="ARBA00061344"/>
    </source>
</evidence>
<dbReference type="CDD" id="cd03221">
    <property type="entry name" value="ABCF_EF-3"/>
    <property type="match status" value="2"/>
</dbReference>
<accession>A0A4S8JQH3</accession>
<evidence type="ECO:0000256" key="2">
    <source>
        <dbReference type="ARBA" id="ARBA00022741"/>
    </source>
</evidence>
<keyword evidence="3" id="KW-0067">ATP-binding</keyword>
<dbReference type="EMBL" id="PYDT01000004">
    <property type="protein sequence ID" value="THU63872.1"/>
    <property type="molecule type" value="Genomic_DNA"/>
</dbReference>
<comment type="caution">
    <text evidence="8">The sequence shown here is derived from an EMBL/GenBank/DDBJ whole genome shotgun (WGS) entry which is preliminary data.</text>
</comment>
<evidence type="ECO:0000256" key="3">
    <source>
        <dbReference type="ARBA" id="ARBA00022840"/>
    </source>
</evidence>
<dbReference type="InterPro" id="IPR003439">
    <property type="entry name" value="ABC_transporter-like_ATP-bd"/>
</dbReference>
<keyword evidence="9" id="KW-1185">Reference proteome</keyword>
<evidence type="ECO:0000256" key="4">
    <source>
        <dbReference type="ARBA" id="ARBA00022990"/>
    </source>
</evidence>
<dbReference type="Gene3D" id="3.40.50.300">
    <property type="entry name" value="P-loop containing nucleotide triphosphate hydrolases"/>
    <property type="match status" value="2"/>
</dbReference>
<dbReference type="InterPro" id="IPR027417">
    <property type="entry name" value="P-loop_NTPase"/>
</dbReference>
<dbReference type="InterPro" id="IPR058770">
    <property type="entry name" value="PWI_ABCF3"/>
</dbReference>
<evidence type="ECO:0000259" key="7">
    <source>
        <dbReference type="PROSITE" id="PS50893"/>
    </source>
</evidence>
<dbReference type="PROSITE" id="PS50893">
    <property type="entry name" value="ABC_TRANSPORTER_2"/>
    <property type="match status" value="2"/>
</dbReference>
<keyword evidence="2" id="KW-0547">Nucleotide-binding</keyword>
<dbReference type="Proteomes" id="UP000317650">
    <property type="component" value="Chromosome 1"/>
</dbReference>
<dbReference type="AlphaFoldDB" id="A0A4S8JQH3"/>
<feature type="region of interest" description="Disordered" evidence="6">
    <location>
        <begin position="100"/>
        <end position="140"/>
    </location>
</feature>
<dbReference type="InterPro" id="IPR003593">
    <property type="entry name" value="AAA+_ATPase"/>
</dbReference>
<dbReference type="PANTHER" id="PTHR19211:SF117">
    <property type="entry name" value="ATP-BINDING CASSETTE SUB-FAMILY F MEMBER 3"/>
    <property type="match status" value="1"/>
</dbReference>
<reference evidence="8 9" key="1">
    <citation type="journal article" date="2019" name="Nat. Plants">
        <title>Genome sequencing of Musa balbisiana reveals subgenome evolution and function divergence in polyploid bananas.</title>
        <authorList>
            <person name="Yao X."/>
        </authorList>
    </citation>
    <scope>NUCLEOTIDE SEQUENCE [LARGE SCALE GENOMIC DNA]</scope>
    <source>
        <strain evidence="9">cv. DH-PKW</strain>
        <tissue evidence="8">Leaves</tissue>
    </source>
</reference>
<evidence type="ECO:0000256" key="6">
    <source>
        <dbReference type="SAM" id="MobiDB-lite"/>
    </source>
</evidence>
<feature type="domain" description="ABC transporter" evidence="7">
    <location>
        <begin position="176"/>
        <end position="439"/>
    </location>
</feature>
<dbReference type="GO" id="GO:0016887">
    <property type="term" value="F:ATP hydrolysis activity"/>
    <property type="evidence" value="ECO:0007669"/>
    <property type="project" value="InterPro"/>
</dbReference>
<evidence type="ECO:0000313" key="8">
    <source>
        <dbReference type="EMBL" id="THU63872.1"/>
    </source>
</evidence>
<gene>
    <name evidence="8" type="ORF">C4D60_Mb01t20430</name>
</gene>
<dbReference type="Pfam" id="PF26051">
    <property type="entry name" value="PWI_ABCF3"/>
    <property type="match status" value="1"/>
</dbReference>
<dbReference type="InterPro" id="IPR017871">
    <property type="entry name" value="ABC_transporter-like_CS"/>
</dbReference>
<dbReference type="FunFam" id="3.40.50.300:FF:001135">
    <property type="entry name" value="ABC transporter F family member 3"/>
    <property type="match status" value="1"/>
</dbReference>
<dbReference type="STRING" id="52838.A0A4S8JQH3"/>
<dbReference type="PANTHER" id="PTHR19211">
    <property type="entry name" value="ATP-BINDING TRANSPORT PROTEIN-RELATED"/>
    <property type="match status" value="1"/>
</dbReference>
<dbReference type="Pfam" id="PF12848">
    <property type="entry name" value="ABC_tran_Xtn"/>
    <property type="match status" value="1"/>
</dbReference>
<dbReference type="InterPro" id="IPR050611">
    <property type="entry name" value="ABCF"/>
</dbReference>
<keyword evidence="1" id="KW-0677">Repeat</keyword>
<sequence length="719" mass="79860">MAEVVSRVVHEVLGRRVEDVDAPIINYIINVLADDDFDFGADGDGALDAVGELLVDSGCVQDYDECRSVCSKLSERFGKHGLVKPKLAVRSLATPLRMYDGMDADETPKKQQEVLDGPMLSERDKAKLERKKRKEERQREAQYQVHLAEMEAVKAGMPVVLVNHDGSNNGPAVRDIHMENFTVSVGGRDLIQDASVTLTFGRHYGLVGRNGTGKTSFLRHMAMHAIDGIPKNCQILHVEQEVAGDDTTALQCVLNSDVERMRLLEEEAHLLSQQRELEYEEETGKSNGKVNGGMNKDAISKRLEEVYKRLEFIDADSAESRGSSILAGLSFTPEMQKRPTKAFSGGWRMRIALARALFIEPDLLLLDEPTNHLDLHAVLWLESYLVKWPKTFIVVSHAREFLNTVVTDILHLHGKKLTAYKGDYDTFERTKSEQLQNQQKAFESSEKARAHMQAFIDKFRYNAKRASLVQSRIKALERMGTVDAVINDPDYKFDFPTPDDRPGPPIISFSDVSFGYPGGPLLFKNLNFGIDLDSRIAMVGPNGIGKSTILKLISGDLQPTSGTVFRSAKVRMAVFSQHHVDGLDLSSNPLLYMMRCYPGVPEQKLRAHLGSFGVTGNLALQPMYTLSGGQKSRVAFAKITFKKPHIVLLDEPSNHLDLDAVEALIQGLVIFQGGVLMVSHDEHLISGSVGELWVVAEGRVAPFSGTFQDYKKKLKASGI</sequence>
<dbReference type="SMART" id="SM00382">
    <property type="entry name" value="AAA"/>
    <property type="match status" value="2"/>
</dbReference>
<dbReference type="Pfam" id="PF00005">
    <property type="entry name" value="ABC_tran"/>
    <property type="match status" value="2"/>
</dbReference>
<dbReference type="GO" id="GO:0005524">
    <property type="term" value="F:ATP binding"/>
    <property type="evidence" value="ECO:0007669"/>
    <property type="project" value="UniProtKB-KW"/>
</dbReference>
<name>A0A4S8JQH3_MUSBA</name>
<protein>
    <recommendedName>
        <fullName evidence="7">ABC transporter domain-containing protein</fullName>
    </recommendedName>
</protein>
<comment type="similarity">
    <text evidence="5">Belongs to the ABC transporter superfamily. ABCF family. EF3 (TC 3.A.1.121) subfamily.</text>
</comment>
<evidence type="ECO:0000256" key="1">
    <source>
        <dbReference type="ARBA" id="ARBA00022737"/>
    </source>
</evidence>
<dbReference type="InterPro" id="IPR032781">
    <property type="entry name" value="ABC_tran_Xtn"/>
</dbReference>
<evidence type="ECO:0000313" key="9">
    <source>
        <dbReference type="Proteomes" id="UP000317650"/>
    </source>
</evidence>